<dbReference type="GO" id="GO:0018775">
    <property type="term" value="F:2-hydroxymuconate-semialdehyde hydrolase activity"/>
    <property type="evidence" value="ECO:0007669"/>
    <property type="project" value="UniProtKB-EC"/>
</dbReference>
<gene>
    <name evidence="2" type="primary">xylF</name>
    <name evidence="2" type="ORF">Poly30_36710</name>
</gene>
<accession>A0A518EVL5</accession>
<dbReference type="Gene3D" id="3.40.50.1820">
    <property type="entry name" value="alpha/beta hydrolase"/>
    <property type="match status" value="1"/>
</dbReference>
<dbReference type="Proteomes" id="UP000320390">
    <property type="component" value="Chromosome"/>
</dbReference>
<dbReference type="OrthoDB" id="252464at2"/>
<name>A0A518EVL5_9BACT</name>
<dbReference type="Pfam" id="PF12697">
    <property type="entry name" value="Abhydrolase_6"/>
    <property type="match status" value="1"/>
</dbReference>
<dbReference type="PANTHER" id="PTHR43433">
    <property type="entry name" value="HYDROLASE, ALPHA/BETA FOLD FAMILY PROTEIN"/>
    <property type="match status" value="1"/>
</dbReference>
<dbReference type="InterPro" id="IPR050471">
    <property type="entry name" value="AB_hydrolase"/>
</dbReference>
<dbReference type="RefSeq" id="WP_145200268.1">
    <property type="nucleotide sequence ID" value="NZ_CP036434.1"/>
</dbReference>
<keyword evidence="3" id="KW-1185">Reference proteome</keyword>
<evidence type="ECO:0000313" key="3">
    <source>
        <dbReference type="Proteomes" id="UP000320390"/>
    </source>
</evidence>
<dbReference type="PANTHER" id="PTHR43433:SF5">
    <property type="entry name" value="AB HYDROLASE-1 DOMAIN-CONTAINING PROTEIN"/>
    <property type="match status" value="1"/>
</dbReference>
<feature type="domain" description="AB hydrolase-1" evidence="1">
    <location>
        <begin position="61"/>
        <end position="253"/>
    </location>
</feature>
<reference evidence="2 3" key="1">
    <citation type="submission" date="2019-02" db="EMBL/GenBank/DDBJ databases">
        <title>Deep-cultivation of Planctomycetes and their phenomic and genomic characterization uncovers novel biology.</title>
        <authorList>
            <person name="Wiegand S."/>
            <person name="Jogler M."/>
            <person name="Boedeker C."/>
            <person name="Pinto D."/>
            <person name="Vollmers J."/>
            <person name="Rivas-Marin E."/>
            <person name="Kohn T."/>
            <person name="Peeters S.H."/>
            <person name="Heuer A."/>
            <person name="Rast P."/>
            <person name="Oberbeckmann S."/>
            <person name="Bunk B."/>
            <person name="Jeske O."/>
            <person name="Meyerdierks A."/>
            <person name="Storesund J.E."/>
            <person name="Kallscheuer N."/>
            <person name="Luecker S."/>
            <person name="Lage O.M."/>
            <person name="Pohl T."/>
            <person name="Merkel B.J."/>
            <person name="Hornburger P."/>
            <person name="Mueller R.-W."/>
            <person name="Bruemmer F."/>
            <person name="Labrenz M."/>
            <person name="Spormann A.M."/>
            <person name="Op den Camp H."/>
            <person name="Overmann J."/>
            <person name="Amann R."/>
            <person name="Jetten M.S.M."/>
            <person name="Mascher T."/>
            <person name="Medema M.H."/>
            <person name="Devos D.P."/>
            <person name="Kaster A.-K."/>
            <person name="Ovreas L."/>
            <person name="Rohde M."/>
            <person name="Galperin M.Y."/>
            <person name="Jogler C."/>
        </authorList>
    </citation>
    <scope>NUCLEOTIDE SEQUENCE [LARGE SCALE GENOMIC DNA]</scope>
    <source>
        <strain evidence="2 3">Poly30</strain>
    </source>
</reference>
<sequence length="266" mass="29252">MKAILLHDSGPGATLSEGAPRRETIVYVPGIDGTGELLLGTSKRLEARFRLLRVRYDPEPPSDERPGGAPLYERLADTIAECLDEAGVPRAVILAESFGGGVALQLALRHPDRVVGLMLVNTFCFYPRRIRIRLGAALVPFTPKKLLQLGRISLAAKLFFRPRKDAEAEELFRQAIPGFARGGYAERMRAIPELDLRDRLGEVTARCELFCSSDDAVVPSTATMQVLADGLPNAQLTTLEGANHIVLPLAEEPWVERLEELFRSAK</sequence>
<dbReference type="InterPro" id="IPR029058">
    <property type="entry name" value="AB_hydrolase_fold"/>
</dbReference>
<dbReference type="SUPFAM" id="SSF53474">
    <property type="entry name" value="alpha/beta-Hydrolases"/>
    <property type="match status" value="1"/>
</dbReference>
<dbReference type="EC" id="3.7.1.9" evidence="2"/>
<dbReference type="AlphaFoldDB" id="A0A518EVL5"/>
<dbReference type="EMBL" id="CP036434">
    <property type="protein sequence ID" value="QDV08135.1"/>
    <property type="molecule type" value="Genomic_DNA"/>
</dbReference>
<evidence type="ECO:0000313" key="2">
    <source>
        <dbReference type="EMBL" id="QDV08135.1"/>
    </source>
</evidence>
<evidence type="ECO:0000259" key="1">
    <source>
        <dbReference type="Pfam" id="PF12697"/>
    </source>
</evidence>
<proteinExistence type="predicted"/>
<organism evidence="2 3">
    <name type="scientific">Saltatorellus ferox</name>
    <dbReference type="NCBI Taxonomy" id="2528018"/>
    <lineage>
        <taxon>Bacteria</taxon>
        <taxon>Pseudomonadati</taxon>
        <taxon>Planctomycetota</taxon>
        <taxon>Planctomycetia</taxon>
        <taxon>Planctomycetia incertae sedis</taxon>
        <taxon>Saltatorellus</taxon>
    </lineage>
</organism>
<dbReference type="InterPro" id="IPR000073">
    <property type="entry name" value="AB_hydrolase_1"/>
</dbReference>
<keyword evidence="2" id="KW-0378">Hydrolase</keyword>
<protein>
    <submittedName>
        <fullName evidence="2">2-hydroxymuconate semialdehyde hydrolase</fullName>
        <ecNumber evidence="2">3.7.1.9</ecNumber>
    </submittedName>
</protein>